<name>A0ABT3UL30_9BURK</name>
<proteinExistence type="predicted"/>
<feature type="signal peptide" evidence="2">
    <location>
        <begin position="1"/>
        <end position="24"/>
    </location>
</feature>
<evidence type="ECO:0000256" key="1">
    <source>
        <dbReference type="SAM" id="MobiDB-lite"/>
    </source>
</evidence>
<sequence length="147" mass="15712">MQHMILPHLTGVFAAALLGGCAVAPYDTSMNSCDQEYMMTNPAGAEYYCGPAYGYPLYEGGFFGFVDIDNFHRHHHDHDHDHDFDFHRGHDHDRDFHHGGAMAGRGHGEAHAEGHGGGHGGGHDSSGFGSDFQPSGASGSHGGGPRK</sequence>
<protein>
    <recommendedName>
        <fullName evidence="5">Lipoprotein</fullName>
    </recommendedName>
</protein>
<keyword evidence="2" id="KW-0732">Signal</keyword>
<accession>A0ABT3UL30</accession>
<gene>
    <name evidence="3" type="ORF">OSB80_29500</name>
</gene>
<dbReference type="Proteomes" id="UP001209412">
    <property type="component" value="Unassembled WGS sequence"/>
</dbReference>
<comment type="caution">
    <text evidence="3">The sequence shown here is derived from an EMBL/GenBank/DDBJ whole genome shotgun (WGS) entry which is preliminary data.</text>
</comment>
<feature type="chain" id="PRO_5047019264" description="Lipoprotein" evidence="2">
    <location>
        <begin position="25"/>
        <end position="147"/>
    </location>
</feature>
<keyword evidence="4" id="KW-1185">Reference proteome</keyword>
<feature type="compositionally biased region" description="Basic and acidic residues" evidence="1">
    <location>
        <begin position="106"/>
        <end position="116"/>
    </location>
</feature>
<feature type="region of interest" description="Disordered" evidence="1">
    <location>
        <begin position="95"/>
        <end position="147"/>
    </location>
</feature>
<evidence type="ECO:0008006" key="5">
    <source>
        <dbReference type="Google" id="ProtNLM"/>
    </source>
</evidence>
<dbReference type="EMBL" id="JAPKHW010000030">
    <property type="protein sequence ID" value="MCX4149473.1"/>
    <property type="molecule type" value="Genomic_DNA"/>
</dbReference>
<evidence type="ECO:0000313" key="4">
    <source>
        <dbReference type="Proteomes" id="UP001209412"/>
    </source>
</evidence>
<dbReference type="RefSeq" id="WP_266260355.1">
    <property type="nucleotide sequence ID" value="NZ_JAMXWF010000030.1"/>
</dbReference>
<reference evidence="3 4" key="1">
    <citation type="submission" date="2022-11" db="EMBL/GenBank/DDBJ databases">
        <title>PHB producers.</title>
        <authorList>
            <person name="Besaury L."/>
        </authorList>
    </citation>
    <scope>NUCLEOTIDE SEQUENCE [LARGE SCALE GENOMIC DNA]</scope>
    <source>
        <strain evidence="3 4">SEWS6</strain>
    </source>
</reference>
<organism evidence="3 4">
    <name type="scientific">Paraburkholderia madseniana</name>
    <dbReference type="NCBI Taxonomy" id="2599607"/>
    <lineage>
        <taxon>Bacteria</taxon>
        <taxon>Pseudomonadati</taxon>
        <taxon>Pseudomonadota</taxon>
        <taxon>Betaproteobacteria</taxon>
        <taxon>Burkholderiales</taxon>
        <taxon>Burkholderiaceae</taxon>
        <taxon>Paraburkholderia</taxon>
    </lineage>
</organism>
<evidence type="ECO:0000256" key="2">
    <source>
        <dbReference type="SAM" id="SignalP"/>
    </source>
</evidence>
<evidence type="ECO:0000313" key="3">
    <source>
        <dbReference type="EMBL" id="MCX4149473.1"/>
    </source>
</evidence>